<comment type="caution">
    <text evidence="2">The sequence shown here is derived from an EMBL/GenBank/DDBJ whole genome shotgun (WGS) entry which is preliminary data.</text>
</comment>
<name>A0AAW0RBB0_9PEZI</name>
<dbReference type="InterPro" id="IPR056009">
    <property type="entry name" value="DUF7587"/>
</dbReference>
<dbReference type="Proteomes" id="UP001392437">
    <property type="component" value="Unassembled WGS sequence"/>
</dbReference>
<dbReference type="AlphaFoldDB" id="A0AAW0RBB0"/>
<accession>A0AAW0RBB0</accession>
<evidence type="ECO:0000313" key="3">
    <source>
        <dbReference type="Proteomes" id="UP001392437"/>
    </source>
</evidence>
<reference evidence="2 3" key="1">
    <citation type="submission" date="2023-01" db="EMBL/GenBank/DDBJ databases">
        <title>Analysis of 21 Apiospora genomes using comparative genomics revels a genus with tremendous synthesis potential of carbohydrate active enzymes and secondary metabolites.</title>
        <authorList>
            <person name="Sorensen T."/>
        </authorList>
    </citation>
    <scope>NUCLEOTIDE SEQUENCE [LARGE SCALE GENOMIC DNA]</scope>
    <source>
        <strain evidence="2 3">CBS 117206</strain>
    </source>
</reference>
<proteinExistence type="predicted"/>
<protein>
    <recommendedName>
        <fullName evidence="1">DUF7587 domain-containing protein</fullName>
    </recommendedName>
</protein>
<evidence type="ECO:0000259" key="1">
    <source>
        <dbReference type="Pfam" id="PF24494"/>
    </source>
</evidence>
<evidence type="ECO:0000313" key="2">
    <source>
        <dbReference type="EMBL" id="KAK8132212.1"/>
    </source>
</evidence>
<dbReference type="EMBL" id="JAQQWP010000001">
    <property type="protein sequence ID" value="KAK8132212.1"/>
    <property type="molecule type" value="Genomic_DNA"/>
</dbReference>
<sequence length="302" mass="34553">MKKTPELRDAMDLNHFVSVSLESISGLLAENQSLPATIPSLASLQYPRYNQNELINLERECEEIERRLADIDTQNTFLLLLLRRISSAILKPNNTELGFKINHGDDFEVPFYRYHRNSFHTSPSQSIRKNNLGVVCPGWRKHGSAHAEDTENHIKQHLGKRDTSYPPFISVSDDPARIYIFMESDTARTESSSSILIISPSRLRKMRINHRKSTELVNEYHLKGVQYATDSHWMIRRWLPEECIMGEMSIRDVLDFRRDDCPTRTKTHVGFADEDPEDRVIGELDAVDSLATGLTTVALGDS</sequence>
<gene>
    <name evidence="2" type="ORF">PG999_000385</name>
</gene>
<organism evidence="2 3">
    <name type="scientific">Apiospora kogelbergensis</name>
    <dbReference type="NCBI Taxonomy" id="1337665"/>
    <lineage>
        <taxon>Eukaryota</taxon>
        <taxon>Fungi</taxon>
        <taxon>Dikarya</taxon>
        <taxon>Ascomycota</taxon>
        <taxon>Pezizomycotina</taxon>
        <taxon>Sordariomycetes</taxon>
        <taxon>Xylariomycetidae</taxon>
        <taxon>Amphisphaeriales</taxon>
        <taxon>Apiosporaceae</taxon>
        <taxon>Apiospora</taxon>
    </lineage>
</organism>
<feature type="domain" description="DUF7587" evidence="1">
    <location>
        <begin position="112"/>
        <end position="252"/>
    </location>
</feature>
<dbReference type="Pfam" id="PF24494">
    <property type="entry name" value="DUF7587"/>
    <property type="match status" value="1"/>
</dbReference>
<keyword evidence="3" id="KW-1185">Reference proteome</keyword>